<dbReference type="NCBIfam" id="TIGR01352">
    <property type="entry name" value="tonB_Cterm"/>
    <property type="match status" value="1"/>
</dbReference>
<comment type="caution">
    <text evidence="7">The sequence shown here is derived from an EMBL/GenBank/DDBJ whole genome shotgun (WGS) entry which is preliminary data.</text>
</comment>
<feature type="domain" description="TonB C-terminal" evidence="6">
    <location>
        <begin position="98"/>
        <end position="166"/>
    </location>
</feature>
<organism evidence="7 8">
    <name type="scientific">Hoylesella buccalis DNF00853</name>
    <dbReference type="NCBI Taxonomy" id="1401074"/>
    <lineage>
        <taxon>Bacteria</taxon>
        <taxon>Pseudomonadati</taxon>
        <taxon>Bacteroidota</taxon>
        <taxon>Bacteroidia</taxon>
        <taxon>Bacteroidales</taxon>
        <taxon>Prevotellaceae</taxon>
        <taxon>Hoylesella</taxon>
    </lineage>
</organism>
<dbReference type="GO" id="GO:0016020">
    <property type="term" value="C:membrane"/>
    <property type="evidence" value="ECO:0007669"/>
    <property type="project" value="UniProtKB-SubCell"/>
</dbReference>
<dbReference type="Proteomes" id="UP000029556">
    <property type="component" value="Unassembled WGS sequence"/>
</dbReference>
<dbReference type="Gene3D" id="3.30.1150.10">
    <property type="match status" value="1"/>
</dbReference>
<evidence type="ECO:0000256" key="3">
    <source>
        <dbReference type="ARBA" id="ARBA00022989"/>
    </source>
</evidence>
<dbReference type="Pfam" id="PF03544">
    <property type="entry name" value="TonB_C"/>
    <property type="match status" value="1"/>
</dbReference>
<evidence type="ECO:0000313" key="8">
    <source>
        <dbReference type="Proteomes" id="UP000029556"/>
    </source>
</evidence>
<dbReference type="InterPro" id="IPR037682">
    <property type="entry name" value="TonB_C"/>
</dbReference>
<keyword evidence="3 5" id="KW-1133">Transmembrane helix</keyword>
<evidence type="ECO:0000259" key="6">
    <source>
        <dbReference type="Pfam" id="PF03544"/>
    </source>
</evidence>
<evidence type="ECO:0000256" key="2">
    <source>
        <dbReference type="ARBA" id="ARBA00022692"/>
    </source>
</evidence>
<evidence type="ECO:0000313" key="7">
    <source>
        <dbReference type="EMBL" id="KGF34324.1"/>
    </source>
</evidence>
<name>A0A096BMF7_9BACT</name>
<evidence type="ECO:0000256" key="4">
    <source>
        <dbReference type="ARBA" id="ARBA00023136"/>
    </source>
</evidence>
<evidence type="ECO:0000256" key="1">
    <source>
        <dbReference type="ARBA" id="ARBA00004167"/>
    </source>
</evidence>
<keyword evidence="4 5" id="KW-0472">Membrane</keyword>
<dbReference type="EMBL" id="JRNN01000072">
    <property type="protein sequence ID" value="KGF34324.1"/>
    <property type="molecule type" value="Genomic_DNA"/>
</dbReference>
<dbReference type="GO" id="GO:0055085">
    <property type="term" value="P:transmembrane transport"/>
    <property type="evidence" value="ECO:0007669"/>
    <property type="project" value="InterPro"/>
</dbReference>
<dbReference type="AlphaFoldDB" id="A0A096BMF7"/>
<feature type="transmembrane region" description="Helical" evidence="5">
    <location>
        <begin position="27"/>
        <end position="45"/>
    </location>
</feature>
<gene>
    <name evidence="7" type="ORF">HMPREF2137_08930</name>
</gene>
<dbReference type="SUPFAM" id="SSF74653">
    <property type="entry name" value="TolA/TonB C-terminal domain"/>
    <property type="match status" value="1"/>
</dbReference>
<sequence length="171" mass="19405">MIHKINNDDSVYVIGQRTKYTKKNLKLTGFWLVGVCILIVGIYLYNMRTITTTSLQGKSLDEVEVISKDAIAPKFMGNQDFDAFLMWIGNHLKYPSGHENEDARVVVAFTISNEGTITDIQILQEPSNPQFGQQVVKLLKQCPRWAPGRLASGKPTDIRYTLPIRFSKTRK</sequence>
<proteinExistence type="predicted"/>
<keyword evidence="2 5" id="KW-0812">Transmembrane</keyword>
<dbReference type="InterPro" id="IPR006260">
    <property type="entry name" value="TonB/TolA_C"/>
</dbReference>
<protein>
    <recommendedName>
        <fullName evidence="6">TonB C-terminal domain-containing protein</fullName>
    </recommendedName>
</protein>
<evidence type="ECO:0000256" key="5">
    <source>
        <dbReference type="SAM" id="Phobius"/>
    </source>
</evidence>
<dbReference type="OrthoDB" id="1080431at2"/>
<reference evidence="7 8" key="1">
    <citation type="submission" date="2014-07" db="EMBL/GenBank/DDBJ databases">
        <authorList>
            <person name="McCorrison J."/>
            <person name="Sanka R."/>
            <person name="Torralba M."/>
            <person name="Gillis M."/>
            <person name="Haft D.H."/>
            <person name="Methe B."/>
            <person name="Sutton G."/>
            <person name="Nelson K.E."/>
        </authorList>
    </citation>
    <scope>NUCLEOTIDE SEQUENCE [LARGE SCALE GENOMIC DNA]</scope>
    <source>
        <strain evidence="7 8">DNF00853</strain>
    </source>
</reference>
<comment type="subcellular location">
    <subcellularLocation>
        <location evidence="1">Membrane</location>
        <topology evidence="1">Single-pass membrane protein</topology>
    </subcellularLocation>
</comment>
<accession>A0A096BMF7</accession>